<dbReference type="eggNOG" id="KOG4541">
    <property type="taxonomic scope" value="Eukaryota"/>
</dbReference>
<dbReference type="InterPro" id="IPR016024">
    <property type="entry name" value="ARM-type_fold"/>
</dbReference>
<dbReference type="InParanoid" id="F0ZEY7"/>
<keyword evidence="5" id="KW-0963">Cytoplasm</keyword>
<evidence type="ECO:0000256" key="2">
    <source>
        <dbReference type="ARBA" id="ARBA00004496"/>
    </source>
</evidence>
<reference evidence="10" key="1">
    <citation type="journal article" date="2011" name="Genome Biol.">
        <title>Comparative genomics of the social amoebae Dictyostelium discoideum and Dictyostelium purpureum.</title>
        <authorList>
            <consortium name="US DOE Joint Genome Institute (JGI-PGF)"/>
            <person name="Sucgang R."/>
            <person name="Kuo A."/>
            <person name="Tian X."/>
            <person name="Salerno W."/>
            <person name="Parikh A."/>
            <person name="Feasley C.L."/>
            <person name="Dalin E."/>
            <person name="Tu H."/>
            <person name="Huang E."/>
            <person name="Barry K."/>
            <person name="Lindquist E."/>
            <person name="Shapiro H."/>
            <person name="Bruce D."/>
            <person name="Schmutz J."/>
            <person name="Salamov A."/>
            <person name="Fey P."/>
            <person name="Gaudet P."/>
            <person name="Anjard C."/>
            <person name="Babu M.M."/>
            <person name="Basu S."/>
            <person name="Bushmanova Y."/>
            <person name="van der Wel H."/>
            <person name="Katoh-Kurasawa M."/>
            <person name="Dinh C."/>
            <person name="Coutinho P.M."/>
            <person name="Saito T."/>
            <person name="Elias M."/>
            <person name="Schaap P."/>
            <person name="Kay R.R."/>
            <person name="Henrissat B."/>
            <person name="Eichinger L."/>
            <person name="Rivero F."/>
            <person name="Putnam N.H."/>
            <person name="West C.M."/>
            <person name="Loomis W.F."/>
            <person name="Chisholm R.L."/>
            <person name="Shaulsky G."/>
            <person name="Strassmann J.E."/>
            <person name="Queller D.C."/>
            <person name="Kuspa A."/>
            <person name="Grigoriev I.V."/>
        </authorList>
    </citation>
    <scope>NUCLEOTIDE SEQUENCE [LARGE SCALE GENOMIC DNA]</scope>
    <source>
        <strain evidence="10">QSDP1</strain>
    </source>
</reference>
<evidence type="ECO:0000256" key="3">
    <source>
        <dbReference type="ARBA" id="ARBA00009466"/>
    </source>
</evidence>
<name>F0ZEY7_DICPU</name>
<sequence length="1122" mass="129116">MEIEFINKLEKACLDLTSQKNEQRKNGEESISMLMKTPQPYSLCFNLLAKSTSTFAHFYSLLMIRDSAVREWAALESSLKIFIIETLFQYIENQKSMNFLNYATKNQSFNTLGVVCKRGWLDTDKFNGNQELNQIIMEKVYQYLDSSINSFSPDTIDLSIRIVSSLIIEFSSGSKAAHIQLSWEFHQKCLLTFQNLHLQPAFRKIMELLHKFQNHIQQQQSLLNDKNFTSLLHMTIKCFTDILDWRFLESGSPTLAYITSFSTVQPNLKPTMEWAQLFTQSPFPVLTLIFSLYRQLENLEKVPSLLRHCMNQCCGLTGIVIRDAGVKDQYLKELLGYLTPMIQKAITTRNWREMEDVSNIIYKFCNAYKFSSLLVLPNELVLPFLRYTTEFVFSSLTLMKIWAKHGEEELEEEFENDCFSILLKAFVALISDADIIVSRRKSSTFENFTEQFTCLKQCTAQIYQTYVQSRLELSEIELNKDSDQLEPSAVQENEIDEDKHKYEEQLKSVAYIGRLNPGQSMDLLKNEINKRISLLKERISDPVIFEHLHWLFIFSGHLLFDSENKTLSAIPNAIEDYTFQLSSENPNAPDSVVELSNAVFRFGLEYENPLLKNNQADKVSPLVSQTSLWFLSGWSLVYLLPSKSLNVRVSPKILEAYGSEQSVSGIADYLVDKVLFNLKCWSGDIDVLKATSVLLNCLCSNKDFCKFLVKTNNWPKLFYLEGLQEGQLTPSVYGQLYQAFNKVVFSFSDDNKKQYYMELVKTMVEQFDSVLGRPDFTKISQDARVKENIYILLEKLNGIVSVSESLFVEDVENSLFLTLDLFTKYANALIAMIPLYDHCNDVVLLILRLFSNLTKNQLEFLTEPRAKQIYPFIIQLFNSVSSTSSHKKSLDSKEYYSRIKMMVKILFNIITFNDQSNNCPNLIAETTFYGINIITPCLTNNDLLLFPKLARNYFIITTFLFGSESIQVKDIPQINTIYSLIEAGILHHDLEIVKGCFECIVSLTKNLETTHEKTGAIDQHYHQVIIQFIGSVINFLLLQDFNVDDLLASASETLFALMCSSPDGYRSKVIDLITRQDSSIQNRVAQQFETLTITGKDRKSKEAFNKRLQQFLVNVKPLISKK</sequence>
<dbReference type="GO" id="GO:0005049">
    <property type="term" value="F:nuclear export signal receptor activity"/>
    <property type="evidence" value="ECO:0000318"/>
    <property type="project" value="GO_Central"/>
</dbReference>
<dbReference type="EMBL" id="GL870998">
    <property type="protein sequence ID" value="EGC37512.1"/>
    <property type="molecule type" value="Genomic_DNA"/>
</dbReference>
<keyword evidence="7" id="KW-0539">Nucleus</keyword>
<dbReference type="InterPro" id="IPR011989">
    <property type="entry name" value="ARM-like"/>
</dbReference>
<dbReference type="AlphaFoldDB" id="F0ZEY7"/>
<comment type="similarity">
    <text evidence="3">Belongs to the exportin family.</text>
</comment>
<dbReference type="FunCoup" id="F0ZEY7">
    <property type="interactions" value="207"/>
</dbReference>
<evidence type="ECO:0000313" key="9">
    <source>
        <dbReference type="EMBL" id="EGC37512.1"/>
    </source>
</evidence>
<evidence type="ECO:0000256" key="1">
    <source>
        <dbReference type="ARBA" id="ARBA00004123"/>
    </source>
</evidence>
<dbReference type="KEGG" id="dpp:DICPUDRAFT_149906"/>
<proteinExistence type="inferred from homology"/>
<dbReference type="VEuPathDB" id="AmoebaDB:DICPUDRAFT_149906"/>
<keyword evidence="4" id="KW-0813">Transport</keyword>
<evidence type="ECO:0000256" key="4">
    <source>
        <dbReference type="ARBA" id="ARBA00022448"/>
    </source>
</evidence>
<evidence type="ECO:0000256" key="5">
    <source>
        <dbReference type="ARBA" id="ARBA00022490"/>
    </source>
</evidence>
<dbReference type="GO" id="GO:0005643">
    <property type="term" value="C:nuclear pore"/>
    <property type="evidence" value="ECO:0000318"/>
    <property type="project" value="GO_Central"/>
</dbReference>
<dbReference type="GO" id="GO:0005737">
    <property type="term" value="C:cytoplasm"/>
    <property type="evidence" value="ECO:0000318"/>
    <property type="project" value="GO_Central"/>
</dbReference>
<dbReference type="SUPFAM" id="SSF48371">
    <property type="entry name" value="ARM repeat"/>
    <property type="match status" value="1"/>
</dbReference>
<dbReference type="GO" id="GO:0006611">
    <property type="term" value="P:protein export from nucleus"/>
    <property type="evidence" value="ECO:0000318"/>
    <property type="project" value="GO_Central"/>
</dbReference>
<dbReference type="PANTHER" id="PTHR12596">
    <property type="entry name" value="EXPORTIN 4,7-RELATED"/>
    <property type="match status" value="1"/>
</dbReference>
<keyword evidence="10" id="KW-1185">Reference proteome</keyword>
<evidence type="ECO:0000256" key="7">
    <source>
        <dbReference type="ARBA" id="ARBA00023242"/>
    </source>
</evidence>
<evidence type="ECO:0000256" key="8">
    <source>
        <dbReference type="ARBA" id="ARBA00040444"/>
    </source>
</evidence>
<organism evidence="9 10">
    <name type="scientific">Dictyostelium purpureum</name>
    <name type="common">Slime mold</name>
    <dbReference type="NCBI Taxonomy" id="5786"/>
    <lineage>
        <taxon>Eukaryota</taxon>
        <taxon>Amoebozoa</taxon>
        <taxon>Evosea</taxon>
        <taxon>Eumycetozoa</taxon>
        <taxon>Dictyostelia</taxon>
        <taxon>Dictyosteliales</taxon>
        <taxon>Dictyosteliaceae</taxon>
        <taxon>Dictyostelium</taxon>
    </lineage>
</organism>
<evidence type="ECO:0000256" key="6">
    <source>
        <dbReference type="ARBA" id="ARBA00022927"/>
    </source>
</evidence>
<evidence type="ECO:0000313" key="10">
    <source>
        <dbReference type="Proteomes" id="UP000001064"/>
    </source>
</evidence>
<dbReference type="STRING" id="5786.F0ZEY7"/>
<dbReference type="OMA" id="SCKSIFH"/>
<dbReference type="GeneID" id="10499683"/>
<protein>
    <recommendedName>
        <fullName evidence="8">Exportin-4</fullName>
    </recommendedName>
</protein>
<dbReference type="RefSeq" id="XP_003285986.1">
    <property type="nucleotide sequence ID" value="XM_003285938.1"/>
</dbReference>
<comment type="subcellular location">
    <subcellularLocation>
        <location evidence="2">Cytoplasm</location>
    </subcellularLocation>
    <subcellularLocation>
        <location evidence="1">Nucleus</location>
    </subcellularLocation>
</comment>
<dbReference type="Gene3D" id="1.25.10.10">
    <property type="entry name" value="Leucine-rich Repeat Variant"/>
    <property type="match status" value="2"/>
</dbReference>
<dbReference type="OrthoDB" id="5548448at2759"/>
<accession>F0ZEY7</accession>
<keyword evidence="6" id="KW-0653">Protein transport</keyword>
<dbReference type="PANTHER" id="PTHR12596:SF1">
    <property type="entry name" value="EXPORTIN-4"/>
    <property type="match status" value="1"/>
</dbReference>
<gene>
    <name evidence="9" type="ORF">DICPUDRAFT_149906</name>
</gene>
<dbReference type="InterPro" id="IPR044189">
    <property type="entry name" value="XPO4/7-like"/>
</dbReference>
<dbReference type="Proteomes" id="UP000001064">
    <property type="component" value="Unassembled WGS sequence"/>
</dbReference>